<feature type="transmembrane region" description="Helical" evidence="5">
    <location>
        <begin position="83"/>
        <end position="107"/>
    </location>
</feature>
<dbReference type="EMBL" id="WJHE01000138">
    <property type="protein sequence ID" value="MST31793.1"/>
    <property type="molecule type" value="Genomic_DNA"/>
</dbReference>
<keyword evidence="4 5" id="KW-0472">Membrane</keyword>
<dbReference type="PANTHER" id="PTHR47704:SF1">
    <property type="entry name" value="POTASSIUM TRANSPORTER KIMA"/>
    <property type="match status" value="1"/>
</dbReference>
<keyword evidence="7" id="KW-1185">Reference proteome</keyword>
<name>A0ABW9QTU0_9ACTN</name>
<keyword evidence="3 5" id="KW-1133">Transmembrane helix</keyword>
<feature type="transmembrane region" description="Helical" evidence="5">
    <location>
        <begin position="346"/>
        <end position="370"/>
    </location>
</feature>
<dbReference type="Proteomes" id="UP000437736">
    <property type="component" value="Unassembled WGS sequence"/>
</dbReference>
<evidence type="ECO:0000313" key="7">
    <source>
        <dbReference type="Proteomes" id="UP000437736"/>
    </source>
</evidence>
<evidence type="ECO:0000256" key="5">
    <source>
        <dbReference type="SAM" id="Phobius"/>
    </source>
</evidence>
<sequence length="591" mass="62588">MQGLPALSLDALTSVAYGPEAIVVVLAAGGSAALRLTLPVELVIVALLGLLVASYRQVIAGYPRGGGAYAVSRANLGAPASEVAAAALIVDYTLTVAVSIAAGVAALTSAFPALVPVTVPLDLGALVVVTVLNLRGLGEAARAFMLPTIVFIVGLLLVIVIGLVHPLHPHLLQPGRPLTPTRSLEPVGVLLLLKAFSSGCSALTGVEAIANGVPLFREPRVRRAKQTELLLGVLLGVMLVGLALLVLRFHIGPRSHQTVLSQIMGASIGRGWAYYLVSFAVTVTLGLAANTSFGGLPVLASLLARDNYLPHSFAIRGERLVYNRGILVLAILAAALLVAVGGDTNALIPMFAIGVFTGFTLAQAGMAVHWHRQRPPRWAARAALNATGALMTAAATTVFVLTKFSSGAWVVVVAVPVLILLFRSIRRYYRRVGELLALGERPPVPVRRPTLVVVPVTGVSRLTAAALSEAESIGDGVVAVTVQFRDEPERAGHIRAEWESWSPGVRLLILRSEYHSVVRPVLRFLDLVAAEGTSGHRVVVLIPVVLTSRWRHRLLHNQLDLALASAIRRHRKDVMVARFPVRLDPGGARHS</sequence>
<evidence type="ECO:0000256" key="4">
    <source>
        <dbReference type="ARBA" id="ARBA00023136"/>
    </source>
</evidence>
<protein>
    <submittedName>
        <fullName evidence="6">Amino acid permease</fullName>
    </submittedName>
</protein>
<proteinExistence type="predicted"/>
<evidence type="ECO:0000256" key="3">
    <source>
        <dbReference type="ARBA" id="ARBA00022989"/>
    </source>
</evidence>
<feature type="transmembrane region" description="Helical" evidence="5">
    <location>
        <begin position="113"/>
        <end position="132"/>
    </location>
</feature>
<accession>A0ABW9QTU0</accession>
<dbReference type="Gene3D" id="1.20.1740.10">
    <property type="entry name" value="Amino acid/polyamine transporter I"/>
    <property type="match status" value="1"/>
</dbReference>
<feature type="transmembrane region" description="Helical" evidence="5">
    <location>
        <begin position="229"/>
        <end position="252"/>
    </location>
</feature>
<dbReference type="PANTHER" id="PTHR47704">
    <property type="entry name" value="POTASSIUM TRANSPORTER KIMA"/>
    <property type="match status" value="1"/>
</dbReference>
<evidence type="ECO:0000256" key="2">
    <source>
        <dbReference type="ARBA" id="ARBA00022692"/>
    </source>
</evidence>
<dbReference type="InterPro" id="IPR053153">
    <property type="entry name" value="APC_K+_Transporter"/>
</dbReference>
<feature type="transmembrane region" description="Helical" evidence="5">
    <location>
        <begin position="321"/>
        <end position="340"/>
    </location>
</feature>
<feature type="transmembrane region" description="Helical" evidence="5">
    <location>
        <begin position="382"/>
        <end position="401"/>
    </location>
</feature>
<gene>
    <name evidence="6" type="ORF">GHK86_03495</name>
</gene>
<feature type="transmembrane region" description="Helical" evidence="5">
    <location>
        <begin position="36"/>
        <end position="55"/>
    </location>
</feature>
<dbReference type="InterPro" id="IPR002293">
    <property type="entry name" value="AA/rel_permease1"/>
</dbReference>
<feature type="transmembrane region" description="Helical" evidence="5">
    <location>
        <begin position="187"/>
        <end position="209"/>
    </location>
</feature>
<organism evidence="6 7">
    <name type="scientific">Acidiferrimicrobium australe</name>
    <dbReference type="NCBI Taxonomy" id="2664430"/>
    <lineage>
        <taxon>Bacteria</taxon>
        <taxon>Bacillati</taxon>
        <taxon>Actinomycetota</taxon>
        <taxon>Acidimicrobiia</taxon>
        <taxon>Acidimicrobiales</taxon>
        <taxon>Acidimicrobiaceae</taxon>
        <taxon>Acidiferrimicrobium</taxon>
    </lineage>
</organism>
<feature type="transmembrane region" description="Helical" evidence="5">
    <location>
        <begin position="272"/>
        <end position="300"/>
    </location>
</feature>
<feature type="transmembrane region" description="Helical" evidence="5">
    <location>
        <begin position="407"/>
        <end position="425"/>
    </location>
</feature>
<evidence type="ECO:0000313" key="6">
    <source>
        <dbReference type="EMBL" id="MST31793.1"/>
    </source>
</evidence>
<feature type="transmembrane region" description="Helical" evidence="5">
    <location>
        <begin position="144"/>
        <end position="167"/>
    </location>
</feature>
<reference evidence="6 7" key="1">
    <citation type="submission" date="2019-11" db="EMBL/GenBank/DDBJ databases">
        <title>Acidiferrimicrobium australis gen. nov., sp. nov., an acidophilic and obligately heterotrophic, member of the Actinobacteria that catalyses dissimilatory oxido- reduction of iron isolated from metal-rich acidic water in Chile.</title>
        <authorList>
            <person name="Gonzalez D."/>
            <person name="Huber K."/>
            <person name="Hedrich S."/>
            <person name="Rojas-Villalobos C."/>
            <person name="Quatrini R."/>
            <person name="Dinamarca M.A."/>
            <person name="Schwarz A."/>
            <person name="Canales C."/>
            <person name="Nancucheo I."/>
        </authorList>
    </citation>
    <scope>NUCLEOTIDE SEQUENCE [LARGE SCALE GENOMIC DNA]</scope>
    <source>
        <strain evidence="6 7">USS-CCA1</strain>
    </source>
</reference>
<evidence type="ECO:0000256" key="1">
    <source>
        <dbReference type="ARBA" id="ARBA00004141"/>
    </source>
</evidence>
<comment type="subcellular location">
    <subcellularLocation>
        <location evidence="1">Membrane</location>
        <topology evidence="1">Multi-pass membrane protein</topology>
    </subcellularLocation>
</comment>
<keyword evidence="2 5" id="KW-0812">Transmembrane</keyword>
<comment type="caution">
    <text evidence="6">The sequence shown here is derived from an EMBL/GenBank/DDBJ whole genome shotgun (WGS) entry which is preliminary data.</text>
</comment>
<dbReference type="Pfam" id="PF13520">
    <property type="entry name" value="AA_permease_2"/>
    <property type="match status" value="1"/>
</dbReference>